<evidence type="ECO:0000256" key="1">
    <source>
        <dbReference type="ARBA" id="ARBA00004651"/>
    </source>
</evidence>
<evidence type="ECO:0000256" key="6">
    <source>
        <dbReference type="ARBA" id="ARBA00022842"/>
    </source>
</evidence>
<evidence type="ECO:0000256" key="4">
    <source>
        <dbReference type="ARBA" id="ARBA00022475"/>
    </source>
</evidence>
<sequence length="324" mass="36537">MIVDKAVYIEGVRHPCGDPSTELERLREQGQGFLWIGLKDPAPAEFAAVNDELRLHPLAVEDTLTGNQRAKIDFYEENVFVSLKTLRYVEATSDVETGELMMFVGDRFVLTIRNGEANPLAGLRASLERRPERLKIGPFAVMHAVLDHIVDTYLQIDMELGNDLTDIEEALFDGDQDVHGADIYKLKREVLEFKRGAVPLVIPLRRLCSGDARSLVPKKLRPFFADVLDHLMQVVDHAEGYDHLLSDILSAYLSQVSVQQNEDMRKISAWVAIAALPTMIAGIYGMNFDNMPELHMQYGYYVVLGVIVTACVVLYVQFRRSGWL</sequence>
<dbReference type="InterPro" id="IPR045861">
    <property type="entry name" value="CorA_cytoplasmic_dom"/>
</dbReference>
<comment type="catalytic activity">
    <reaction evidence="10">
        <text>Mg(2+)(in) = Mg(2+)(out)</text>
        <dbReference type="Rhea" id="RHEA:29827"/>
        <dbReference type="ChEBI" id="CHEBI:18420"/>
    </reaction>
</comment>
<dbReference type="CDD" id="cd12830">
    <property type="entry name" value="MtCorA-like"/>
    <property type="match status" value="1"/>
</dbReference>
<organism evidence="13 14">
    <name type="scientific">Mobilicoccus pelagius NBRC 104925</name>
    <dbReference type="NCBI Taxonomy" id="1089455"/>
    <lineage>
        <taxon>Bacteria</taxon>
        <taxon>Bacillati</taxon>
        <taxon>Actinomycetota</taxon>
        <taxon>Actinomycetes</taxon>
        <taxon>Micrococcales</taxon>
        <taxon>Dermatophilaceae</taxon>
        <taxon>Mobilicoccus</taxon>
    </lineage>
</organism>
<dbReference type="GO" id="GO:0005886">
    <property type="term" value="C:plasma membrane"/>
    <property type="evidence" value="ECO:0007669"/>
    <property type="project" value="UniProtKB-SubCell"/>
</dbReference>
<dbReference type="EMBL" id="BAFE01000001">
    <property type="protein sequence ID" value="GAB46910.1"/>
    <property type="molecule type" value="Genomic_DNA"/>
</dbReference>
<dbReference type="GO" id="GO:0000287">
    <property type="term" value="F:magnesium ion binding"/>
    <property type="evidence" value="ECO:0007669"/>
    <property type="project" value="TreeGrafter"/>
</dbReference>
<dbReference type="OrthoDB" id="9803416at2"/>
<evidence type="ECO:0000256" key="3">
    <source>
        <dbReference type="ARBA" id="ARBA00022448"/>
    </source>
</evidence>
<name>H5UMF2_9MICO</name>
<evidence type="ECO:0000256" key="10">
    <source>
        <dbReference type="ARBA" id="ARBA00034269"/>
    </source>
</evidence>
<feature type="transmembrane region" description="Helical" evidence="12">
    <location>
        <begin position="267"/>
        <end position="286"/>
    </location>
</feature>
<feature type="transmembrane region" description="Helical" evidence="12">
    <location>
        <begin position="298"/>
        <end position="318"/>
    </location>
</feature>
<evidence type="ECO:0000256" key="5">
    <source>
        <dbReference type="ARBA" id="ARBA00022692"/>
    </source>
</evidence>
<comment type="subcellular location">
    <subcellularLocation>
        <location evidence="1">Cell membrane</location>
        <topology evidence="1">Multi-pass membrane protein</topology>
    </subcellularLocation>
    <subcellularLocation>
        <location evidence="12">Membrane</location>
        <topology evidence="12">Multi-pass membrane protein</topology>
    </subcellularLocation>
</comment>
<evidence type="ECO:0000256" key="2">
    <source>
        <dbReference type="ARBA" id="ARBA00009765"/>
    </source>
</evidence>
<dbReference type="FunFam" id="1.20.58.340:FF:000004">
    <property type="entry name" value="Magnesium transport protein CorA"/>
    <property type="match status" value="1"/>
</dbReference>
<keyword evidence="9 12" id="KW-0472">Membrane</keyword>
<keyword evidence="8 12" id="KW-0406">Ion transport</keyword>
<dbReference type="AlphaFoldDB" id="H5UMF2"/>
<dbReference type="SUPFAM" id="SSF143865">
    <property type="entry name" value="CorA soluble domain-like"/>
    <property type="match status" value="1"/>
</dbReference>
<keyword evidence="14" id="KW-1185">Reference proteome</keyword>
<dbReference type="SUPFAM" id="SSF144083">
    <property type="entry name" value="Magnesium transport protein CorA, transmembrane region"/>
    <property type="match status" value="1"/>
</dbReference>
<keyword evidence="5 12" id="KW-0812">Transmembrane</keyword>
<proteinExistence type="inferred from homology"/>
<dbReference type="GO" id="GO:0015095">
    <property type="term" value="F:magnesium ion transmembrane transporter activity"/>
    <property type="evidence" value="ECO:0007669"/>
    <property type="project" value="UniProtKB-UniRule"/>
</dbReference>
<dbReference type="Pfam" id="PF01544">
    <property type="entry name" value="CorA"/>
    <property type="match status" value="1"/>
</dbReference>
<evidence type="ECO:0000256" key="12">
    <source>
        <dbReference type="RuleBase" id="RU362010"/>
    </source>
</evidence>
<keyword evidence="7 12" id="KW-1133">Transmembrane helix</keyword>
<dbReference type="GO" id="GO:0050897">
    <property type="term" value="F:cobalt ion binding"/>
    <property type="evidence" value="ECO:0007669"/>
    <property type="project" value="TreeGrafter"/>
</dbReference>
<keyword evidence="3 12" id="KW-0813">Transport</keyword>
<evidence type="ECO:0000256" key="7">
    <source>
        <dbReference type="ARBA" id="ARBA00022989"/>
    </source>
</evidence>
<reference evidence="13 14" key="1">
    <citation type="submission" date="2012-02" db="EMBL/GenBank/DDBJ databases">
        <title>Whole genome shotgun sequence of Mobilicoccus pelagius NBRC 104925.</title>
        <authorList>
            <person name="Yoshida Y."/>
            <person name="Hosoyama A."/>
            <person name="Tsuchikane K."/>
            <person name="Katsumata H."/>
            <person name="Yamazaki S."/>
            <person name="Fujita N."/>
        </authorList>
    </citation>
    <scope>NUCLEOTIDE SEQUENCE [LARGE SCALE GENOMIC DNA]</scope>
    <source>
        <strain evidence="13 14">NBRC 104925</strain>
    </source>
</reference>
<dbReference type="RefSeq" id="WP_009480844.1">
    <property type="nucleotide sequence ID" value="NZ_BAFE01000001.1"/>
</dbReference>
<accession>H5UMF2</accession>
<dbReference type="Gene3D" id="1.20.58.340">
    <property type="entry name" value="Magnesium transport protein CorA, transmembrane region"/>
    <property type="match status" value="2"/>
</dbReference>
<dbReference type="InterPro" id="IPR004488">
    <property type="entry name" value="Mg/Co-transport_prot_CorA"/>
</dbReference>
<dbReference type="PANTHER" id="PTHR46494">
    <property type="entry name" value="CORA FAMILY METAL ION TRANSPORTER (EUROFUNG)"/>
    <property type="match status" value="1"/>
</dbReference>
<dbReference type="NCBIfam" id="TIGR00383">
    <property type="entry name" value="corA"/>
    <property type="match status" value="1"/>
</dbReference>
<evidence type="ECO:0000256" key="11">
    <source>
        <dbReference type="ARBA" id="ARBA00045497"/>
    </source>
</evidence>
<keyword evidence="4 12" id="KW-1003">Cell membrane</keyword>
<dbReference type="InterPro" id="IPR045863">
    <property type="entry name" value="CorA_TM1_TM2"/>
</dbReference>
<comment type="function">
    <text evidence="11">Mediates influx of magnesium ions. Alternates between open and closed states. Activated by low cytoplasmic Mg(2+) levels. Inactive when cytoplasmic Mg(2+) levels are high.</text>
</comment>
<dbReference type="GO" id="GO:0015087">
    <property type="term" value="F:cobalt ion transmembrane transporter activity"/>
    <property type="evidence" value="ECO:0007669"/>
    <property type="project" value="UniProtKB-UniRule"/>
</dbReference>
<dbReference type="eggNOG" id="COG0598">
    <property type="taxonomic scope" value="Bacteria"/>
</dbReference>
<dbReference type="PANTHER" id="PTHR46494:SF1">
    <property type="entry name" value="CORA FAMILY METAL ION TRANSPORTER (EUROFUNG)"/>
    <property type="match status" value="1"/>
</dbReference>
<dbReference type="Gene3D" id="3.30.460.20">
    <property type="entry name" value="CorA soluble domain-like"/>
    <property type="match status" value="1"/>
</dbReference>
<evidence type="ECO:0000313" key="14">
    <source>
        <dbReference type="Proteomes" id="UP000004367"/>
    </source>
</evidence>
<dbReference type="Proteomes" id="UP000004367">
    <property type="component" value="Unassembled WGS sequence"/>
</dbReference>
<dbReference type="InterPro" id="IPR002523">
    <property type="entry name" value="MgTranspt_CorA/ZnTranspt_ZntB"/>
</dbReference>
<gene>
    <name evidence="12 13" type="primary">corA</name>
    <name evidence="13" type="ORF">MOPEL_001_00280</name>
</gene>
<keyword evidence="6 12" id="KW-0460">Magnesium</keyword>
<dbReference type="STRING" id="1089455.MOPEL_001_00280"/>
<protein>
    <recommendedName>
        <fullName evidence="12">Magnesium transport protein CorA</fullName>
    </recommendedName>
</protein>
<evidence type="ECO:0000256" key="9">
    <source>
        <dbReference type="ARBA" id="ARBA00023136"/>
    </source>
</evidence>
<evidence type="ECO:0000256" key="8">
    <source>
        <dbReference type="ARBA" id="ARBA00023065"/>
    </source>
</evidence>
<evidence type="ECO:0000313" key="13">
    <source>
        <dbReference type="EMBL" id="GAB46910.1"/>
    </source>
</evidence>
<comment type="similarity">
    <text evidence="2 12">Belongs to the CorA metal ion transporter (MIT) (TC 1.A.35) family.</text>
</comment>
<comment type="caution">
    <text evidence="13">The sequence shown here is derived from an EMBL/GenBank/DDBJ whole genome shotgun (WGS) entry which is preliminary data.</text>
</comment>